<proteinExistence type="predicted"/>
<sequence length="24" mass="2948">MMYLAKYRASGQRRVQIHPIFMCF</sequence>
<organism evidence="1 2">
    <name type="scientific">Pyronema omphalodes (strain CBS 100304)</name>
    <name type="common">Pyronema confluens</name>
    <dbReference type="NCBI Taxonomy" id="1076935"/>
    <lineage>
        <taxon>Eukaryota</taxon>
        <taxon>Fungi</taxon>
        <taxon>Dikarya</taxon>
        <taxon>Ascomycota</taxon>
        <taxon>Pezizomycotina</taxon>
        <taxon>Pezizomycetes</taxon>
        <taxon>Pezizales</taxon>
        <taxon>Pyronemataceae</taxon>
        <taxon>Pyronema</taxon>
    </lineage>
</organism>
<protein>
    <submittedName>
        <fullName evidence="1">Uncharacterized protein</fullName>
    </submittedName>
</protein>
<gene>
    <name evidence="1" type="ORF">PCON_11255</name>
</gene>
<dbReference type="AlphaFoldDB" id="U4LHM4"/>
<dbReference type="Proteomes" id="UP000018144">
    <property type="component" value="Unassembled WGS sequence"/>
</dbReference>
<reference evidence="1 2" key="1">
    <citation type="journal article" date="2013" name="PLoS Genet.">
        <title>The genome and development-dependent transcriptomes of Pyronema confluens: a window into fungal evolution.</title>
        <authorList>
            <person name="Traeger S."/>
            <person name="Altegoer F."/>
            <person name="Freitag M."/>
            <person name="Gabaldon T."/>
            <person name="Kempken F."/>
            <person name="Kumar A."/>
            <person name="Marcet-Houben M."/>
            <person name="Poggeler S."/>
            <person name="Stajich J.E."/>
            <person name="Nowrousian M."/>
        </authorList>
    </citation>
    <scope>NUCLEOTIDE SEQUENCE [LARGE SCALE GENOMIC DNA]</scope>
    <source>
        <strain evidence="2">CBS 100304</strain>
        <tissue evidence="1">Vegetative mycelium</tissue>
    </source>
</reference>
<keyword evidence="2" id="KW-1185">Reference proteome</keyword>
<name>U4LHM4_PYROM</name>
<evidence type="ECO:0000313" key="1">
    <source>
        <dbReference type="EMBL" id="CCX11661.1"/>
    </source>
</evidence>
<accession>U4LHM4</accession>
<evidence type="ECO:0000313" key="2">
    <source>
        <dbReference type="Proteomes" id="UP000018144"/>
    </source>
</evidence>
<dbReference type="EMBL" id="HF935630">
    <property type="protein sequence ID" value="CCX11661.1"/>
    <property type="molecule type" value="Genomic_DNA"/>
</dbReference>